<name>A0A2P2QHZ7_RHIMU</name>
<accession>A0A2P2QHZ7</accession>
<proteinExistence type="predicted"/>
<reference evidence="1" key="1">
    <citation type="submission" date="2018-02" db="EMBL/GenBank/DDBJ databases">
        <title>Rhizophora mucronata_Transcriptome.</title>
        <authorList>
            <person name="Meera S.P."/>
            <person name="Sreeshan A."/>
            <person name="Augustine A."/>
        </authorList>
    </citation>
    <scope>NUCLEOTIDE SEQUENCE</scope>
    <source>
        <tissue evidence="1">Leaf</tissue>
    </source>
</reference>
<protein>
    <submittedName>
        <fullName evidence="1">Uncharacterized protein</fullName>
    </submittedName>
</protein>
<dbReference type="EMBL" id="GGEC01086129">
    <property type="protein sequence ID" value="MBX66613.1"/>
    <property type="molecule type" value="Transcribed_RNA"/>
</dbReference>
<sequence length="34" mass="3846">MKSSLQIHSPVVTLETLIEKKKHNPCRIGNICLN</sequence>
<organism evidence="1">
    <name type="scientific">Rhizophora mucronata</name>
    <name type="common">Asiatic mangrove</name>
    <dbReference type="NCBI Taxonomy" id="61149"/>
    <lineage>
        <taxon>Eukaryota</taxon>
        <taxon>Viridiplantae</taxon>
        <taxon>Streptophyta</taxon>
        <taxon>Embryophyta</taxon>
        <taxon>Tracheophyta</taxon>
        <taxon>Spermatophyta</taxon>
        <taxon>Magnoliopsida</taxon>
        <taxon>eudicotyledons</taxon>
        <taxon>Gunneridae</taxon>
        <taxon>Pentapetalae</taxon>
        <taxon>rosids</taxon>
        <taxon>fabids</taxon>
        <taxon>Malpighiales</taxon>
        <taxon>Rhizophoraceae</taxon>
        <taxon>Rhizophora</taxon>
    </lineage>
</organism>
<evidence type="ECO:0000313" key="1">
    <source>
        <dbReference type="EMBL" id="MBX66613.1"/>
    </source>
</evidence>
<dbReference type="AlphaFoldDB" id="A0A2P2QHZ7"/>